<comment type="function">
    <text evidence="8 9">Involved in peptidoglycan biosynthesis. Transports lipid-linked peptidoglycan precursors from the inner to the outer leaflet of the cytoplasmic membrane.</text>
</comment>
<dbReference type="GO" id="GO:0071555">
    <property type="term" value="P:cell wall organization"/>
    <property type="evidence" value="ECO:0007669"/>
    <property type="project" value="UniProtKB-UniRule"/>
</dbReference>
<dbReference type="InterPro" id="IPR004268">
    <property type="entry name" value="MurJ"/>
</dbReference>
<dbReference type="GO" id="GO:0009252">
    <property type="term" value="P:peptidoglycan biosynthetic process"/>
    <property type="evidence" value="ECO:0007669"/>
    <property type="project" value="UniProtKB-UniRule"/>
</dbReference>
<feature type="transmembrane region" description="Helical" evidence="8">
    <location>
        <begin position="251"/>
        <end position="271"/>
    </location>
</feature>
<feature type="transmembrane region" description="Helical" evidence="8">
    <location>
        <begin position="60"/>
        <end position="83"/>
    </location>
</feature>
<keyword evidence="2 8" id="KW-1003">Cell membrane</keyword>
<dbReference type="PRINTS" id="PR01806">
    <property type="entry name" value="VIRFACTRMVIN"/>
</dbReference>
<feature type="transmembrane region" description="Helical" evidence="8">
    <location>
        <begin position="513"/>
        <end position="534"/>
    </location>
</feature>
<reference evidence="10 11" key="1">
    <citation type="journal article" date="2016" name="Nat. Commun.">
        <title>Thousands of microbial genomes shed light on interconnected biogeochemical processes in an aquifer system.</title>
        <authorList>
            <person name="Anantharaman K."/>
            <person name="Brown C.T."/>
            <person name="Hug L.A."/>
            <person name="Sharon I."/>
            <person name="Castelle C.J."/>
            <person name="Probst A.J."/>
            <person name="Thomas B.C."/>
            <person name="Singh A."/>
            <person name="Wilkins M.J."/>
            <person name="Karaoz U."/>
            <person name="Brodie E.L."/>
            <person name="Williams K.H."/>
            <person name="Hubbard S.S."/>
            <person name="Banfield J.F."/>
        </authorList>
    </citation>
    <scope>NUCLEOTIDE SEQUENCE [LARGE SCALE GENOMIC DNA]</scope>
</reference>
<evidence type="ECO:0000256" key="8">
    <source>
        <dbReference type="HAMAP-Rule" id="MF_02078"/>
    </source>
</evidence>
<evidence type="ECO:0000256" key="9">
    <source>
        <dbReference type="PIRNR" id="PIRNR002869"/>
    </source>
</evidence>
<dbReference type="EMBL" id="MFGB01000017">
    <property type="protein sequence ID" value="OGF26146.1"/>
    <property type="molecule type" value="Genomic_DNA"/>
</dbReference>
<dbReference type="GO" id="GO:0005886">
    <property type="term" value="C:plasma membrane"/>
    <property type="evidence" value="ECO:0007669"/>
    <property type="project" value="UniProtKB-SubCell"/>
</dbReference>
<dbReference type="GO" id="GO:0008360">
    <property type="term" value="P:regulation of cell shape"/>
    <property type="evidence" value="ECO:0007669"/>
    <property type="project" value="UniProtKB-UniRule"/>
</dbReference>
<feature type="transmembrane region" description="Helical" evidence="8">
    <location>
        <begin position="148"/>
        <end position="169"/>
    </location>
</feature>
<feature type="transmembrane region" description="Helical" evidence="8">
    <location>
        <begin position="437"/>
        <end position="463"/>
    </location>
</feature>
<evidence type="ECO:0000256" key="2">
    <source>
        <dbReference type="ARBA" id="ARBA00022475"/>
    </source>
</evidence>
<dbReference type="PANTHER" id="PTHR47019">
    <property type="entry name" value="LIPID II FLIPPASE MURJ"/>
    <property type="match status" value="1"/>
</dbReference>
<evidence type="ECO:0000256" key="6">
    <source>
        <dbReference type="ARBA" id="ARBA00022989"/>
    </source>
</evidence>
<dbReference type="PANTHER" id="PTHR47019:SF1">
    <property type="entry name" value="LIPID II FLIPPASE MURJ"/>
    <property type="match status" value="1"/>
</dbReference>
<evidence type="ECO:0000256" key="4">
    <source>
        <dbReference type="ARBA" id="ARBA00022960"/>
    </source>
</evidence>
<feature type="transmembrane region" description="Helical" evidence="8">
    <location>
        <begin position="176"/>
        <end position="197"/>
    </location>
</feature>
<feature type="transmembrane region" description="Helical" evidence="8">
    <location>
        <begin position="475"/>
        <end position="493"/>
    </location>
</feature>
<feature type="transmembrane region" description="Helical" evidence="8">
    <location>
        <begin position="104"/>
        <end position="128"/>
    </location>
</feature>
<protein>
    <recommendedName>
        <fullName evidence="8">Probable lipid II flippase MurJ</fullName>
    </recommendedName>
</protein>
<feature type="transmembrane region" description="Helical" evidence="8">
    <location>
        <begin position="291"/>
        <end position="313"/>
    </location>
</feature>
<dbReference type="GO" id="GO:0015648">
    <property type="term" value="F:lipid-linked peptidoglycan transporter activity"/>
    <property type="evidence" value="ECO:0007669"/>
    <property type="project" value="UniProtKB-UniRule"/>
</dbReference>
<dbReference type="CDD" id="cd13123">
    <property type="entry name" value="MATE_MurJ_like"/>
    <property type="match status" value="1"/>
</dbReference>
<dbReference type="AlphaFoldDB" id="A0A1F5SHX4"/>
<dbReference type="STRING" id="1797994.A2227_02925"/>
<evidence type="ECO:0000256" key="3">
    <source>
        <dbReference type="ARBA" id="ARBA00022692"/>
    </source>
</evidence>
<keyword evidence="3 8" id="KW-0812">Transmembrane</keyword>
<feature type="transmembrane region" description="Helical" evidence="8">
    <location>
        <begin position="397"/>
        <end position="417"/>
    </location>
</feature>
<comment type="similarity">
    <text evidence="8 9">Belongs to the MurJ/MviN family.</text>
</comment>
<dbReference type="NCBIfam" id="TIGR01695">
    <property type="entry name" value="murJ_mviN"/>
    <property type="match status" value="1"/>
</dbReference>
<dbReference type="PIRSF" id="PIRSF002869">
    <property type="entry name" value="MviN"/>
    <property type="match status" value="1"/>
</dbReference>
<keyword evidence="7 8" id="KW-0472">Membrane</keyword>
<organism evidence="10 11">
    <name type="scientific">Candidatus Falkowbacteria bacterium RIFOXYA2_FULL_47_19</name>
    <dbReference type="NCBI Taxonomy" id="1797994"/>
    <lineage>
        <taxon>Bacteria</taxon>
        <taxon>Candidatus Falkowiibacteriota</taxon>
    </lineage>
</organism>
<feature type="transmembrane region" description="Helical" evidence="8">
    <location>
        <begin position="203"/>
        <end position="230"/>
    </location>
</feature>
<dbReference type="HAMAP" id="MF_02078">
    <property type="entry name" value="MurJ_MviN"/>
    <property type="match status" value="1"/>
</dbReference>
<dbReference type="Proteomes" id="UP000178367">
    <property type="component" value="Unassembled WGS sequence"/>
</dbReference>
<keyword evidence="8 9" id="KW-0813">Transport</keyword>
<keyword evidence="8 9" id="KW-0961">Cell wall biogenesis/degradation</keyword>
<dbReference type="GO" id="GO:0034204">
    <property type="term" value="P:lipid translocation"/>
    <property type="evidence" value="ECO:0007669"/>
    <property type="project" value="TreeGrafter"/>
</dbReference>
<name>A0A1F5SHX4_9BACT</name>
<dbReference type="InterPro" id="IPR051050">
    <property type="entry name" value="Lipid_II_flippase_MurJ/MviN"/>
</dbReference>
<comment type="subcellular location">
    <subcellularLocation>
        <location evidence="1 8">Cell membrane</location>
        <topology evidence="1 8">Multi-pass membrane protein</topology>
    </subcellularLocation>
</comment>
<evidence type="ECO:0000313" key="11">
    <source>
        <dbReference type="Proteomes" id="UP000178367"/>
    </source>
</evidence>
<evidence type="ECO:0000256" key="1">
    <source>
        <dbReference type="ARBA" id="ARBA00004651"/>
    </source>
</evidence>
<accession>A0A1F5SHX4</accession>
<gene>
    <name evidence="8" type="primary">murJ</name>
    <name evidence="10" type="ORF">A2227_02925</name>
</gene>
<keyword evidence="6 8" id="KW-1133">Transmembrane helix</keyword>
<keyword evidence="5 8" id="KW-0573">Peptidoglycan synthesis</keyword>
<sequence>MIKRLFSGQINSITGAALLVALSSLISRFLGVFRDRILAGEFGAGDTLDIYYAAFRVPDLIFNLLVLGAISAGFIPIITCLIRDPLCRIRTMFSESPNREAWELVSNILNVLGLVLLVLSGLGILFAPGLTKLIAPGFSPEKQALTVALTRIMFLSPVFLGISSVLGGVLQSYKRFFVYSLAPIMYNIGIIVGALYFTPRWGIYGLAWGVVFGAALHMLIQLPAVISLGFRYQPIIDLKNSNFRRIAVMMLPRTMSLGISQINLVVITIIASTLASGSLTVFNFANNLQFFPVSIFGISFAVAAFPALAASAFDKKKLISDFSNIFRQILFFIMPAAVLLLTLRAQIIRVILGTGRFNWEDTIRTIDTLGFFIISLFAQAALPLLVRVFYARHNSKTPFYVGLIAAGVNVILSLWLPKLTFCREILGSGGEVINECMPLGVAGLGLAFSIASILNFIMLWLVLRSEIGNLDEARILISTVKFSAAAIAAGLAVQGMKLVVWPYIDMTRVWGVFTQGFIAGMSGILVYLAFCSLLKSEELFAFWQSFRKRIPWKKIDTGDHTEARGV</sequence>
<feature type="transmembrane region" description="Helical" evidence="8">
    <location>
        <begin position="368"/>
        <end position="390"/>
    </location>
</feature>
<proteinExistence type="inferred from homology"/>
<dbReference type="Pfam" id="PF03023">
    <property type="entry name" value="MurJ"/>
    <property type="match status" value="1"/>
</dbReference>
<dbReference type="UniPathway" id="UPA00219"/>
<comment type="pathway">
    <text evidence="8">Cell wall biogenesis; peptidoglycan biosynthesis.</text>
</comment>
<feature type="transmembrane region" description="Helical" evidence="8">
    <location>
        <begin position="325"/>
        <end position="348"/>
    </location>
</feature>
<comment type="caution">
    <text evidence="10">The sequence shown here is derived from an EMBL/GenBank/DDBJ whole genome shotgun (WGS) entry which is preliminary data.</text>
</comment>
<evidence type="ECO:0000256" key="7">
    <source>
        <dbReference type="ARBA" id="ARBA00023136"/>
    </source>
</evidence>
<evidence type="ECO:0000313" key="10">
    <source>
        <dbReference type="EMBL" id="OGF26146.1"/>
    </source>
</evidence>
<feature type="transmembrane region" description="Helical" evidence="8">
    <location>
        <begin position="12"/>
        <end position="33"/>
    </location>
</feature>
<keyword evidence="4 8" id="KW-0133">Cell shape</keyword>
<evidence type="ECO:0000256" key="5">
    <source>
        <dbReference type="ARBA" id="ARBA00022984"/>
    </source>
</evidence>